<dbReference type="OrthoDB" id="2140105at2759"/>
<dbReference type="Pfam" id="PF12051">
    <property type="entry name" value="DUF3533"/>
    <property type="match status" value="1"/>
</dbReference>
<feature type="compositionally biased region" description="Low complexity" evidence="1">
    <location>
        <begin position="476"/>
        <end position="491"/>
    </location>
</feature>
<evidence type="ECO:0000256" key="1">
    <source>
        <dbReference type="SAM" id="MobiDB-lite"/>
    </source>
</evidence>
<feature type="transmembrane region" description="Helical" evidence="2">
    <location>
        <begin position="336"/>
        <end position="354"/>
    </location>
</feature>
<comment type="caution">
    <text evidence="4">The sequence shown here is derived from an EMBL/GenBank/DDBJ whole genome shotgun (WGS) entry which is preliminary data.</text>
</comment>
<reference evidence="4" key="1">
    <citation type="submission" date="2022-07" db="EMBL/GenBank/DDBJ databases">
        <title>Phylogenomic reconstructions and comparative analyses of Kickxellomycotina fungi.</title>
        <authorList>
            <person name="Reynolds N.K."/>
            <person name="Stajich J.E."/>
            <person name="Barry K."/>
            <person name="Grigoriev I.V."/>
            <person name="Crous P."/>
            <person name="Smith M.E."/>
        </authorList>
    </citation>
    <scope>NUCLEOTIDE SEQUENCE</scope>
    <source>
        <strain evidence="4">NBRC 32514</strain>
    </source>
</reference>
<gene>
    <name evidence="4" type="ORF">LPJ53_004591</name>
</gene>
<keyword evidence="5" id="KW-1185">Reference proteome</keyword>
<dbReference type="InterPro" id="IPR053001">
    <property type="entry name" value="MNNG_permease-like"/>
</dbReference>
<dbReference type="Proteomes" id="UP001149813">
    <property type="component" value="Unassembled WGS sequence"/>
</dbReference>
<feature type="compositionally biased region" description="Basic and acidic residues" evidence="1">
    <location>
        <begin position="437"/>
        <end position="448"/>
    </location>
</feature>
<feature type="transmembrane region" description="Helical" evidence="2">
    <location>
        <begin position="393"/>
        <end position="412"/>
    </location>
</feature>
<dbReference type="GO" id="GO:0016020">
    <property type="term" value="C:membrane"/>
    <property type="evidence" value="ECO:0007669"/>
    <property type="project" value="TreeGrafter"/>
</dbReference>
<feature type="transmembrane region" description="Helical" evidence="2">
    <location>
        <begin position="33"/>
        <end position="54"/>
    </location>
</feature>
<protein>
    <recommendedName>
        <fullName evidence="3">DUF3533 domain-containing protein</fullName>
    </recommendedName>
</protein>
<keyword evidence="2" id="KW-0472">Membrane</keyword>
<feature type="domain" description="DUF3533" evidence="3">
    <location>
        <begin position="38"/>
        <end position="404"/>
    </location>
</feature>
<proteinExistence type="predicted"/>
<dbReference type="EMBL" id="JANBOJ010000222">
    <property type="protein sequence ID" value="KAJ1720827.1"/>
    <property type="molecule type" value="Genomic_DNA"/>
</dbReference>
<dbReference type="AlphaFoldDB" id="A0A9W7XYR1"/>
<evidence type="ECO:0000313" key="5">
    <source>
        <dbReference type="Proteomes" id="UP001149813"/>
    </source>
</evidence>
<evidence type="ECO:0000256" key="2">
    <source>
        <dbReference type="SAM" id="Phobius"/>
    </source>
</evidence>
<feature type="transmembrane region" description="Helical" evidence="2">
    <location>
        <begin position="230"/>
        <end position="249"/>
    </location>
</feature>
<feature type="transmembrane region" description="Helical" evidence="2">
    <location>
        <begin position="269"/>
        <end position="294"/>
    </location>
</feature>
<evidence type="ECO:0000313" key="4">
    <source>
        <dbReference type="EMBL" id="KAJ1720827.1"/>
    </source>
</evidence>
<keyword evidence="2" id="KW-1133">Transmembrane helix</keyword>
<evidence type="ECO:0000259" key="3">
    <source>
        <dbReference type="Pfam" id="PF12051"/>
    </source>
</evidence>
<dbReference type="PANTHER" id="PTHR34814:SF2">
    <property type="entry name" value="DUF3533 DOMAIN-CONTAINING PROTEIN"/>
    <property type="match status" value="1"/>
</dbReference>
<name>A0A9W7XYR1_9FUNG</name>
<organism evidence="4 5">
    <name type="scientific">Coemansia erecta</name>
    <dbReference type="NCBI Taxonomy" id="147472"/>
    <lineage>
        <taxon>Eukaryota</taxon>
        <taxon>Fungi</taxon>
        <taxon>Fungi incertae sedis</taxon>
        <taxon>Zoopagomycota</taxon>
        <taxon>Kickxellomycotina</taxon>
        <taxon>Kickxellomycetes</taxon>
        <taxon>Kickxellales</taxon>
        <taxon>Kickxellaceae</taxon>
        <taxon>Coemansia</taxon>
    </lineage>
</organism>
<keyword evidence="2" id="KW-0812">Transmembrane</keyword>
<feature type="transmembrane region" description="Helical" evidence="2">
    <location>
        <begin position="361"/>
        <end position="381"/>
    </location>
</feature>
<accession>A0A9W7XYR1</accession>
<dbReference type="InterPro" id="IPR022703">
    <property type="entry name" value="DUF3533"/>
</dbReference>
<feature type="region of interest" description="Disordered" evidence="1">
    <location>
        <begin position="429"/>
        <end position="516"/>
    </location>
</feature>
<feature type="transmembrane region" description="Helical" evidence="2">
    <location>
        <begin position="306"/>
        <end position="324"/>
    </location>
</feature>
<dbReference type="PANTHER" id="PTHR34814">
    <property type="entry name" value="NITROSOGUANIDINE RESISTANCE PROTEIN SNG1"/>
    <property type="match status" value="1"/>
</dbReference>
<sequence>MGLLQEHRERQKNLLPLFSPELRAMRMAFLKGIWQMFVVFTCVFWISIGFLYGAGYDTSRHMKDASYMFNNLDDSAAASNISQMILEAFEPKSMVRLVDQTGNPEYDTMDKIKHAVWVGDSWGAVVVNRGFGEQLSQALESGGEYDPTLAVTLVSEESRHFFKVMTATKSIEAALTALEVPFAQMVFADALAQDGATAASVISQANPTALVLPYSYAVDNIAPYHFDMSMYILSVTLSLCMVVGSFIPSNMWKTIEEPFFKQVKIPQIIALRLVVNVVWAVAISLQAVGIVFAFRGPTWSPNVGDFFGLFGLFTLNTFAFTFFIECLQNWVHPRFLLGAYFTTLFVDISAAIFGPELNNHFFRITYAMPFMLTGISMRTLLTNGSYSKFQYTITVNVLWSLLWWVISTFLIARKARLVRAGKLLMSNVAPPPGSDHAQAEEKEQKDRGSAAGGDSGRVDVEKNLMENSAGMGEVVGSESPSSESTPGASSADLGSATPRSRRRGSAPTSDIEIEDM</sequence>